<dbReference type="CDD" id="cd00118">
    <property type="entry name" value="LysM"/>
    <property type="match status" value="1"/>
</dbReference>
<feature type="domain" description="LysM" evidence="2">
    <location>
        <begin position="31"/>
        <end position="78"/>
    </location>
</feature>
<keyword evidence="1" id="KW-0732">Signal</keyword>
<dbReference type="Proteomes" id="UP000286773">
    <property type="component" value="Unassembled WGS sequence"/>
</dbReference>
<accession>A0A430AQQ2</accession>
<dbReference type="EMBL" id="NGKC01000012">
    <property type="protein sequence ID" value="RSU10449.1"/>
    <property type="molecule type" value="Genomic_DNA"/>
</dbReference>
<dbReference type="InterPro" id="IPR036779">
    <property type="entry name" value="LysM_dom_sf"/>
</dbReference>
<dbReference type="AlphaFoldDB" id="A0A430AQQ2"/>
<evidence type="ECO:0000259" key="2">
    <source>
        <dbReference type="PROSITE" id="PS51782"/>
    </source>
</evidence>
<organism evidence="3 4">
    <name type="scientific">Vagococcus acidifermentans</name>
    <dbReference type="NCBI Taxonomy" id="564710"/>
    <lineage>
        <taxon>Bacteria</taxon>
        <taxon>Bacillati</taxon>
        <taxon>Bacillota</taxon>
        <taxon>Bacilli</taxon>
        <taxon>Lactobacillales</taxon>
        <taxon>Enterococcaceae</taxon>
        <taxon>Vagococcus</taxon>
    </lineage>
</organism>
<sequence>MKLAKFIFGLGIFGASLLFPFGANKADAAEISHTVASGETLSTIAQKYYGDSSRYTTIANANNISNANFIMVGQILKFDTEAPEEAYVPAAAEEPVQAETYTEAPAPQNNDNGQAQAAYTGNSSSAKEWIAMKESSGSYSATNGRYIGRYQLDASYLNGDYSAENQERVADQYVANRYGSWEQAQQFWMANGWY</sequence>
<feature type="chain" id="PRO_5039160402" description="LysM domain-containing protein" evidence="1">
    <location>
        <begin position="26"/>
        <end position="194"/>
    </location>
</feature>
<dbReference type="SMART" id="SM00257">
    <property type="entry name" value="LysM"/>
    <property type="match status" value="1"/>
</dbReference>
<comment type="caution">
    <text evidence="3">The sequence shown here is derived from an EMBL/GenBank/DDBJ whole genome shotgun (WGS) entry which is preliminary data.</text>
</comment>
<dbReference type="Pfam" id="PF01476">
    <property type="entry name" value="LysM"/>
    <property type="match status" value="1"/>
</dbReference>
<evidence type="ECO:0000313" key="4">
    <source>
        <dbReference type="Proteomes" id="UP000286773"/>
    </source>
</evidence>
<evidence type="ECO:0000256" key="1">
    <source>
        <dbReference type="SAM" id="SignalP"/>
    </source>
</evidence>
<proteinExistence type="predicted"/>
<dbReference type="OrthoDB" id="117366at2"/>
<dbReference type="PROSITE" id="PS51782">
    <property type="entry name" value="LYSM"/>
    <property type="match status" value="1"/>
</dbReference>
<feature type="signal peptide" evidence="1">
    <location>
        <begin position="1"/>
        <end position="25"/>
    </location>
</feature>
<dbReference type="InterPro" id="IPR018392">
    <property type="entry name" value="LysM"/>
</dbReference>
<dbReference type="SUPFAM" id="SSF54106">
    <property type="entry name" value="LysM domain"/>
    <property type="match status" value="1"/>
</dbReference>
<evidence type="ECO:0000313" key="3">
    <source>
        <dbReference type="EMBL" id="RSU10449.1"/>
    </source>
</evidence>
<dbReference type="RefSeq" id="WP_126814279.1">
    <property type="nucleotide sequence ID" value="NZ_NGKC01000012.1"/>
</dbReference>
<gene>
    <name evidence="3" type="ORF">CBF27_10570</name>
</gene>
<dbReference type="Gene3D" id="3.10.350.10">
    <property type="entry name" value="LysM domain"/>
    <property type="match status" value="1"/>
</dbReference>
<protein>
    <recommendedName>
        <fullName evidence="2">LysM domain-containing protein</fullName>
    </recommendedName>
</protein>
<reference evidence="3 4" key="1">
    <citation type="submission" date="2017-05" db="EMBL/GenBank/DDBJ databases">
        <title>Vagococcus spp. assemblies.</title>
        <authorList>
            <person name="Gulvik C.A."/>
        </authorList>
    </citation>
    <scope>NUCLEOTIDE SEQUENCE [LARGE SCALE GENOMIC DNA]</scope>
    <source>
        <strain evidence="3 4">LMG 24798</strain>
    </source>
</reference>
<keyword evidence="4" id="KW-1185">Reference proteome</keyword>
<name>A0A430AQQ2_9ENTE</name>